<protein>
    <recommendedName>
        <fullName evidence="4 14">Undecaprenyl-diphosphatase</fullName>
        <ecNumber evidence="3 14">3.6.1.27</ecNumber>
    </recommendedName>
    <alternativeName>
        <fullName evidence="12 14">Bacitracin resistance protein</fullName>
    </alternativeName>
    <alternativeName>
        <fullName evidence="11 14">Undecaprenyl pyrophosphate phosphatase</fullName>
    </alternativeName>
</protein>
<evidence type="ECO:0000256" key="6">
    <source>
        <dbReference type="ARBA" id="ARBA00022692"/>
    </source>
</evidence>
<sequence length="256" mass="28328">MNLLQIITLSIVEGVTEFLPISSTGHLILVSGLLKIIQSDFVKTFQIFIQAGAILAVLTLYFNTLRRNRRILFKIFISFLPAALTGLIFYRFIKTYLLGNQSVTIASLITGGIIIITIEKLLKNNNGKVSDLNHIGFFRAFIIGLFQSTSIIPGVSRAAASIIGGLAVGLNRETATVYSFLLAIPTISAATLYDLYKEKFIFSIEEMAILATGVIFSFFSALITVKFLIKFTAKHSFTAFGVYRIIIGLLFLFLLY</sequence>
<name>A0A1F5Z6V0_9BACT</name>
<keyword evidence="7 14" id="KW-0378">Hydrolase</keyword>
<evidence type="ECO:0000256" key="14">
    <source>
        <dbReference type="HAMAP-Rule" id="MF_01006"/>
    </source>
</evidence>
<evidence type="ECO:0000256" key="7">
    <source>
        <dbReference type="ARBA" id="ARBA00022801"/>
    </source>
</evidence>
<feature type="transmembrane region" description="Helical" evidence="14">
    <location>
        <begin position="235"/>
        <end position="255"/>
    </location>
</feature>
<dbReference type="GO" id="GO:0008360">
    <property type="term" value="P:regulation of cell shape"/>
    <property type="evidence" value="ECO:0007669"/>
    <property type="project" value="UniProtKB-KW"/>
</dbReference>
<feature type="transmembrane region" description="Helical" evidence="14">
    <location>
        <begin position="105"/>
        <end position="122"/>
    </location>
</feature>
<dbReference type="PANTHER" id="PTHR30622">
    <property type="entry name" value="UNDECAPRENYL-DIPHOSPHATASE"/>
    <property type="match status" value="1"/>
</dbReference>
<evidence type="ECO:0000256" key="5">
    <source>
        <dbReference type="ARBA" id="ARBA00022475"/>
    </source>
</evidence>
<feature type="transmembrane region" description="Helical" evidence="14">
    <location>
        <begin position="71"/>
        <end position="93"/>
    </location>
</feature>
<dbReference type="InterPro" id="IPR003824">
    <property type="entry name" value="UppP"/>
</dbReference>
<dbReference type="GO" id="GO:0050380">
    <property type="term" value="F:undecaprenyl-diphosphatase activity"/>
    <property type="evidence" value="ECO:0007669"/>
    <property type="project" value="UniProtKB-UniRule"/>
</dbReference>
<dbReference type="Proteomes" id="UP000177354">
    <property type="component" value="Unassembled WGS sequence"/>
</dbReference>
<gene>
    <name evidence="14" type="primary">uppP</name>
    <name evidence="15" type="ORF">A2777_02215</name>
</gene>
<dbReference type="EC" id="3.6.1.27" evidence="3 14"/>
<evidence type="ECO:0000313" key="16">
    <source>
        <dbReference type="Proteomes" id="UP000177354"/>
    </source>
</evidence>
<accession>A0A1F5Z6V0</accession>
<comment type="function">
    <text evidence="14">Catalyzes the dephosphorylation of undecaprenyl diphosphate (UPP). Confers resistance to bacitracin.</text>
</comment>
<dbReference type="HAMAP" id="MF_01006">
    <property type="entry name" value="Undec_diphosphatase"/>
    <property type="match status" value="1"/>
</dbReference>
<evidence type="ECO:0000256" key="12">
    <source>
        <dbReference type="ARBA" id="ARBA00032932"/>
    </source>
</evidence>
<comment type="similarity">
    <text evidence="2 14">Belongs to the UppP family.</text>
</comment>
<dbReference type="EMBL" id="MFJF01000005">
    <property type="protein sequence ID" value="OGG08178.1"/>
    <property type="molecule type" value="Genomic_DNA"/>
</dbReference>
<keyword evidence="8 14" id="KW-1133">Transmembrane helix</keyword>
<evidence type="ECO:0000256" key="2">
    <source>
        <dbReference type="ARBA" id="ARBA00010621"/>
    </source>
</evidence>
<comment type="catalytic activity">
    <reaction evidence="13 14">
        <text>di-trans,octa-cis-undecaprenyl diphosphate + H2O = di-trans,octa-cis-undecaprenyl phosphate + phosphate + H(+)</text>
        <dbReference type="Rhea" id="RHEA:28094"/>
        <dbReference type="ChEBI" id="CHEBI:15377"/>
        <dbReference type="ChEBI" id="CHEBI:15378"/>
        <dbReference type="ChEBI" id="CHEBI:43474"/>
        <dbReference type="ChEBI" id="CHEBI:58405"/>
        <dbReference type="ChEBI" id="CHEBI:60392"/>
        <dbReference type="EC" id="3.6.1.27"/>
    </reaction>
</comment>
<comment type="miscellaneous">
    <text evidence="14">Bacitracin is thought to be involved in the inhibition of peptidoglycan synthesis by sequestering undecaprenyl diphosphate, thereby reducing the pool of lipid carrier available.</text>
</comment>
<dbReference type="GO" id="GO:0046677">
    <property type="term" value="P:response to antibiotic"/>
    <property type="evidence" value="ECO:0007669"/>
    <property type="project" value="UniProtKB-UniRule"/>
</dbReference>
<organism evidence="15 16">
    <name type="scientific">Candidatus Gottesmanbacteria bacterium RIFCSPHIGHO2_01_FULL_40_15</name>
    <dbReference type="NCBI Taxonomy" id="1798376"/>
    <lineage>
        <taxon>Bacteria</taxon>
        <taxon>Candidatus Gottesmaniibacteriota</taxon>
    </lineage>
</organism>
<dbReference type="AlphaFoldDB" id="A0A1F5Z6V0"/>
<dbReference type="GO" id="GO:0009252">
    <property type="term" value="P:peptidoglycan biosynthetic process"/>
    <property type="evidence" value="ECO:0007669"/>
    <property type="project" value="UniProtKB-KW"/>
</dbReference>
<evidence type="ECO:0000313" key="15">
    <source>
        <dbReference type="EMBL" id="OGG08178.1"/>
    </source>
</evidence>
<keyword evidence="5 14" id="KW-1003">Cell membrane</keyword>
<keyword evidence="9 14" id="KW-0472">Membrane</keyword>
<comment type="subcellular location">
    <subcellularLocation>
        <location evidence="1 14">Cell membrane</location>
        <topology evidence="1 14">Multi-pass membrane protein</topology>
    </subcellularLocation>
</comment>
<evidence type="ECO:0000256" key="8">
    <source>
        <dbReference type="ARBA" id="ARBA00022989"/>
    </source>
</evidence>
<evidence type="ECO:0000256" key="4">
    <source>
        <dbReference type="ARBA" id="ARBA00021581"/>
    </source>
</evidence>
<keyword evidence="14" id="KW-0573">Peptidoglycan synthesis</keyword>
<evidence type="ECO:0000256" key="9">
    <source>
        <dbReference type="ARBA" id="ARBA00023136"/>
    </source>
</evidence>
<evidence type="ECO:0000256" key="11">
    <source>
        <dbReference type="ARBA" id="ARBA00032707"/>
    </source>
</evidence>
<dbReference type="PANTHER" id="PTHR30622:SF3">
    <property type="entry name" value="UNDECAPRENYL-DIPHOSPHATASE"/>
    <property type="match status" value="1"/>
</dbReference>
<reference evidence="15 16" key="1">
    <citation type="journal article" date="2016" name="Nat. Commun.">
        <title>Thousands of microbial genomes shed light on interconnected biogeochemical processes in an aquifer system.</title>
        <authorList>
            <person name="Anantharaman K."/>
            <person name="Brown C.T."/>
            <person name="Hug L.A."/>
            <person name="Sharon I."/>
            <person name="Castelle C.J."/>
            <person name="Probst A.J."/>
            <person name="Thomas B.C."/>
            <person name="Singh A."/>
            <person name="Wilkins M.J."/>
            <person name="Karaoz U."/>
            <person name="Brodie E.L."/>
            <person name="Williams K.H."/>
            <person name="Hubbard S.S."/>
            <person name="Banfield J.F."/>
        </authorList>
    </citation>
    <scope>NUCLEOTIDE SEQUENCE [LARGE SCALE GENOMIC DNA]</scope>
</reference>
<proteinExistence type="inferred from homology"/>
<evidence type="ECO:0000256" key="10">
    <source>
        <dbReference type="ARBA" id="ARBA00023251"/>
    </source>
</evidence>
<evidence type="ECO:0000256" key="1">
    <source>
        <dbReference type="ARBA" id="ARBA00004651"/>
    </source>
</evidence>
<feature type="transmembrane region" description="Helical" evidence="14">
    <location>
        <begin position="175"/>
        <end position="196"/>
    </location>
</feature>
<feature type="transmembrane region" description="Helical" evidence="14">
    <location>
        <begin position="208"/>
        <end position="229"/>
    </location>
</feature>
<keyword evidence="14" id="KW-0961">Cell wall biogenesis/degradation</keyword>
<comment type="caution">
    <text evidence="15">The sequence shown here is derived from an EMBL/GenBank/DDBJ whole genome shotgun (WGS) entry which is preliminary data.</text>
</comment>
<feature type="transmembrane region" description="Helical" evidence="14">
    <location>
        <begin position="134"/>
        <end position="155"/>
    </location>
</feature>
<keyword evidence="10 14" id="KW-0046">Antibiotic resistance</keyword>
<keyword evidence="6 14" id="KW-0812">Transmembrane</keyword>
<evidence type="ECO:0000256" key="3">
    <source>
        <dbReference type="ARBA" id="ARBA00012374"/>
    </source>
</evidence>
<evidence type="ECO:0000256" key="13">
    <source>
        <dbReference type="ARBA" id="ARBA00047594"/>
    </source>
</evidence>
<dbReference type="Pfam" id="PF02673">
    <property type="entry name" value="BacA"/>
    <property type="match status" value="1"/>
</dbReference>
<feature type="transmembrane region" description="Helical" evidence="14">
    <location>
        <begin position="45"/>
        <end position="64"/>
    </location>
</feature>
<dbReference type="GO" id="GO:0005886">
    <property type="term" value="C:plasma membrane"/>
    <property type="evidence" value="ECO:0007669"/>
    <property type="project" value="UniProtKB-SubCell"/>
</dbReference>
<keyword evidence="14" id="KW-0133">Cell shape</keyword>
<dbReference type="GO" id="GO:0071555">
    <property type="term" value="P:cell wall organization"/>
    <property type="evidence" value="ECO:0007669"/>
    <property type="project" value="UniProtKB-KW"/>
</dbReference>